<comment type="caution">
    <text evidence="1">The sequence shown here is derived from an EMBL/GenBank/DDBJ whole genome shotgun (WGS) entry which is preliminary data.</text>
</comment>
<gene>
    <name evidence="1" type="ORF">JOF55_000331</name>
</gene>
<dbReference type="EMBL" id="JAVDXW010000001">
    <property type="protein sequence ID" value="MDR7300150.1"/>
    <property type="molecule type" value="Genomic_DNA"/>
</dbReference>
<organism evidence="1 2">
    <name type="scientific">Haloactinomyces albus</name>
    <dbReference type="NCBI Taxonomy" id="1352928"/>
    <lineage>
        <taxon>Bacteria</taxon>
        <taxon>Bacillati</taxon>
        <taxon>Actinomycetota</taxon>
        <taxon>Actinomycetes</taxon>
        <taxon>Actinopolysporales</taxon>
        <taxon>Actinopolysporaceae</taxon>
        <taxon>Haloactinomyces</taxon>
    </lineage>
</organism>
<dbReference type="RefSeq" id="WP_310268432.1">
    <property type="nucleotide sequence ID" value="NZ_JAVDXW010000001.1"/>
</dbReference>
<dbReference type="SUPFAM" id="SSF160424">
    <property type="entry name" value="BH3703-like"/>
    <property type="match status" value="1"/>
</dbReference>
<keyword evidence="2" id="KW-1185">Reference proteome</keyword>
<protein>
    <submittedName>
        <fullName evidence="1">Uncharacterized protein</fullName>
    </submittedName>
</protein>
<dbReference type="AlphaFoldDB" id="A0AAE3ZA51"/>
<dbReference type="InterPro" id="IPR036170">
    <property type="entry name" value="YezG-like_sf"/>
</dbReference>
<accession>A0AAE3ZA51</accession>
<proteinExistence type="predicted"/>
<reference evidence="1" key="1">
    <citation type="submission" date="2023-07" db="EMBL/GenBank/DDBJ databases">
        <title>Sequencing the genomes of 1000 actinobacteria strains.</title>
        <authorList>
            <person name="Klenk H.-P."/>
        </authorList>
    </citation>
    <scope>NUCLEOTIDE SEQUENCE</scope>
    <source>
        <strain evidence="1">DSM 45977</strain>
    </source>
</reference>
<dbReference type="Proteomes" id="UP001180845">
    <property type="component" value="Unassembled WGS sequence"/>
</dbReference>
<evidence type="ECO:0000313" key="1">
    <source>
        <dbReference type="EMBL" id="MDR7300150.1"/>
    </source>
</evidence>
<sequence>MNQPGPQTRPGSLDEESQQELIQQIGRVIVQALPPSWQEVSVEYRAIGSHSELAAQLVAPNGTLIPWAPPDEAAPMFDHLRIGMHQQGRGTWISALYRLQRPGSYSVDFNGDYEPVWHTAPPAAEFAAELRTLPRATENIPDWLAERAGLQT</sequence>
<name>A0AAE3ZA51_9ACTN</name>
<evidence type="ECO:0000313" key="2">
    <source>
        <dbReference type="Proteomes" id="UP001180845"/>
    </source>
</evidence>